<evidence type="ECO:0000259" key="5">
    <source>
        <dbReference type="PROSITE" id="PS50835"/>
    </source>
</evidence>
<dbReference type="Gene3D" id="2.60.40.10">
    <property type="entry name" value="Immunoglobulins"/>
    <property type="match status" value="2"/>
</dbReference>
<dbReference type="SUPFAM" id="SSF48726">
    <property type="entry name" value="Immunoglobulin"/>
    <property type="match status" value="3"/>
</dbReference>
<organism evidence="6 7">
    <name type="scientific">Zoarces viviparus</name>
    <name type="common">Viviparous eelpout</name>
    <name type="synonym">Blennius viviparus</name>
    <dbReference type="NCBI Taxonomy" id="48416"/>
    <lineage>
        <taxon>Eukaryota</taxon>
        <taxon>Metazoa</taxon>
        <taxon>Chordata</taxon>
        <taxon>Craniata</taxon>
        <taxon>Vertebrata</taxon>
        <taxon>Euteleostomi</taxon>
        <taxon>Actinopterygii</taxon>
        <taxon>Neopterygii</taxon>
        <taxon>Teleostei</taxon>
        <taxon>Neoteleostei</taxon>
        <taxon>Acanthomorphata</taxon>
        <taxon>Eupercaria</taxon>
        <taxon>Perciformes</taxon>
        <taxon>Cottioidei</taxon>
        <taxon>Zoarcales</taxon>
        <taxon>Zoarcidae</taxon>
        <taxon>Zoarcinae</taxon>
        <taxon>Zoarces</taxon>
    </lineage>
</organism>
<gene>
    <name evidence="6" type="ORF">VZT92_012062</name>
</gene>
<evidence type="ECO:0000256" key="4">
    <source>
        <dbReference type="SAM" id="SignalP"/>
    </source>
</evidence>
<feature type="signal peptide" evidence="4">
    <location>
        <begin position="1"/>
        <end position="19"/>
    </location>
</feature>
<accession>A0AAW1F7I8</accession>
<keyword evidence="3" id="KW-1133">Transmembrane helix</keyword>
<dbReference type="InterPro" id="IPR050488">
    <property type="entry name" value="Ig_Fc_receptor"/>
</dbReference>
<dbReference type="PANTHER" id="PTHR11481">
    <property type="entry name" value="IMMUNOGLOBULIN FC RECEPTOR"/>
    <property type="match status" value="1"/>
</dbReference>
<dbReference type="SMART" id="SM00408">
    <property type="entry name" value="IGc2"/>
    <property type="match status" value="1"/>
</dbReference>
<dbReference type="GO" id="GO:0009897">
    <property type="term" value="C:external side of plasma membrane"/>
    <property type="evidence" value="ECO:0007669"/>
    <property type="project" value="TreeGrafter"/>
</dbReference>
<dbReference type="PROSITE" id="PS50835">
    <property type="entry name" value="IG_LIKE"/>
    <property type="match status" value="2"/>
</dbReference>
<dbReference type="SMART" id="SM00409">
    <property type="entry name" value="IG"/>
    <property type="match status" value="2"/>
</dbReference>
<dbReference type="InterPro" id="IPR013783">
    <property type="entry name" value="Ig-like_fold"/>
</dbReference>
<keyword evidence="1 4" id="KW-0732">Signal</keyword>
<feature type="transmembrane region" description="Helical" evidence="3">
    <location>
        <begin position="363"/>
        <end position="386"/>
    </location>
</feature>
<sequence>MRGIQHLLLLAEFVLLARCQPQVSILPELKQIFSGDLLFLRCGSSSSGKSVKWYFNDMEQPLTDETWKIEVATPKHSGSYQCERNGEKSAGFSIDVLDYIPSASLTIKTGQPVMHTEGSVVLQLDNEEGLHGWKCWAYRGGPTKKIALRLEKDNASAVFQPLSLKVPETVFWCTDTKQLRSNQITVRTSGKAASLEMYPLPAVVGESLTLKCQVWGTNDISHTIFYKDNAVILEGSSSIYKIPNVTESAKGSYKCDATFTYKGRTAGPPNHEVSDNQDVFVQVPPMKAVLSANVGMSCSCPLCPRDSTYRWYYKNDGQPWALVDSSHDSMMPKESGTYACRAVWTTGRSSLSNVHFHPPPTKFILIVVVIVLVLLGLAAVVICIYYKKRNTTVPIYEDVALTSRDTGDDRYEVLHKGAQREGEYDTLHPEAPGTQKKESEYEALKKEEVEGGVYHTLGMVGAAGGQ</sequence>
<dbReference type="Pfam" id="PF13895">
    <property type="entry name" value="Ig_2"/>
    <property type="match status" value="1"/>
</dbReference>
<dbReference type="EMBL" id="JBCEZU010000100">
    <property type="protein sequence ID" value="KAK9530570.1"/>
    <property type="molecule type" value="Genomic_DNA"/>
</dbReference>
<dbReference type="InterPro" id="IPR007110">
    <property type="entry name" value="Ig-like_dom"/>
</dbReference>
<name>A0AAW1F7I8_ZOAVI</name>
<dbReference type="InterPro" id="IPR003599">
    <property type="entry name" value="Ig_sub"/>
</dbReference>
<feature type="chain" id="PRO_5043519723" description="Ig-like domain-containing protein" evidence="4">
    <location>
        <begin position="20"/>
        <end position="466"/>
    </location>
</feature>
<dbReference type="GO" id="GO:0006955">
    <property type="term" value="P:immune response"/>
    <property type="evidence" value="ECO:0007669"/>
    <property type="project" value="TreeGrafter"/>
</dbReference>
<keyword evidence="7" id="KW-1185">Reference proteome</keyword>
<comment type="caution">
    <text evidence="6">The sequence shown here is derived from an EMBL/GenBank/DDBJ whole genome shotgun (WGS) entry which is preliminary data.</text>
</comment>
<keyword evidence="3" id="KW-0472">Membrane</keyword>
<evidence type="ECO:0000256" key="1">
    <source>
        <dbReference type="ARBA" id="ARBA00022729"/>
    </source>
</evidence>
<dbReference type="AlphaFoldDB" id="A0AAW1F7I8"/>
<reference evidence="6 7" key="1">
    <citation type="journal article" date="2024" name="Genome Biol. Evol.">
        <title>Chromosome-level genome assembly of the viviparous eelpout Zoarces viviparus.</title>
        <authorList>
            <person name="Fuhrmann N."/>
            <person name="Brasseur M.V."/>
            <person name="Bakowski C.E."/>
            <person name="Podsiadlowski L."/>
            <person name="Prost S."/>
            <person name="Krehenwinkel H."/>
            <person name="Mayer C."/>
        </authorList>
    </citation>
    <scope>NUCLEOTIDE SEQUENCE [LARGE SCALE GENOMIC DNA]</scope>
    <source>
        <strain evidence="6">NO-MEL_2022_Ind0_liver</strain>
    </source>
</reference>
<proteinExistence type="predicted"/>
<evidence type="ECO:0000313" key="7">
    <source>
        <dbReference type="Proteomes" id="UP001488805"/>
    </source>
</evidence>
<evidence type="ECO:0000256" key="2">
    <source>
        <dbReference type="ARBA" id="ARBA00023157"/>
    </source>
</evidence>
<dbReference type="InterPro" id="IPR036179">
    <property type="entry name" value="Ig-like_dom_sf"/>
</dbReference>
<feature type="domain" description="Ig-like" evidence="5">
    <location>
        <begin position="21"/>
        <end position="93"/>
    </location>
</feature>
<dbReference type="GO" id="GO:0004888">
    <property type="term" value="F:transmembrane signaling receptor activity"/>
    <property type="evidence" value="ECO:0007669"/>
    <property type="project" value="TreeGrafter"/>
</dbReference>
<protein>
    <recommendedName>
        <fullName evidence="5">Ig-like domain-containing protein</fullName>
    </recommendedName>
</protein>
<evidence type="ECO:0000313" key="6">
    <source>
        <dbReference type="EMBL" id="KAK9530570.1"/>
    </source>
</evidence>
<dbReference type="PANTHER" id="PTHR11481:SF64">
    <property type="entry name" value="FC RECEPTOR-LIKE PROTEIN 4"/>
    <property type="match status" value="1"/>
</dbReference>
<dbReference type="InterPro" id="IPR003598">
    <property type="entry name" value="Ig_sub2"/>
</dbReference>
<evidence type="ECO:0000256" key="3">
    <source>
        <dbReference type="SAM" id="Phobius"/>
    </source>
</evidence>
<keyword evidence="2" id="KW-1015">Disulfide bond</keyword>
<dbReference type="Proteomes" id="UP001488805">
    <property type="component" value="Unassembled WGS sequence"/>
</dbReference>
<keyword evidence="3" id="KW-0812">Transmembrane</keyword>
<feature type="domain" description="Ig-like" evidence="5">
    <location>
        <begin position="205"/>
        <end position="274"/>
    </location>
</feature>
<dbReference type="GO" id="GO:0007166">
    <property type="term" value="P:cell surface receptor signaling pathway"/>
    <property type="evidence" value="ECO:0007669"/>
    <property type="project" value="TreeGrafter"/>
</dbReference>